<dbReference type="InterPro" id="IPR043129">
    <property type="entry name" value="ATPase_NBD"/>
</dbReference>
<dbReference type="GO" id="GO:0015937">
    <property type="term" value="P:coenzyme A biosynthetic process"/>
    <property type="evidence" value="ECO:0007669"/>
    <property type="project" value="UniProtKB-KW"/>
</dbReference>
<keyword evidence="5" id="KW-0547">Nucleotide-binding</keyword>
<proteinExistence type="predicted"/>
<dbReference type="EC" id="2.7.1.33" evidence="10"/>
<evidence type="ECO:0000256" key="6">
    <source>
        <dbReference type="ARBA" id="ARBA00022777"/>
    </source>
</evidence>
<dbReference type="SUPFAM" id="SSF53067">
    <property type="entry name" value="Actin-like ATPase domain"/>
    <property type="match status" value="1"/>
</dbReference>
<comment type="cofactor">
    <cofactor evidence="1">
        <name>K(+)</name>
        <dbReference type="ChEBI" id="CHEBI:29103"/>
    </cofactor>
</comment>
<protein>
    <submittedName>
        <fullName evidence="10">Bordetella pertussis Bvg accessory factor</fullName>
        <ecNumber evidence="10">2.7.1.33</ecNumber>
    </submittedName>
</protein>
<dbReference type="GO" id="GO:0005524">
    <property type="term" value="F:ATP binding"/>
    <property type="evidence" value="ECO:0007669"/>
    <property type="project" value="UniProtKB-KW"/>
</dbReference>
<organism evidence="10">
    <name type="scientific">human gut metagenome</name>
    <dbReference type="NCBI Taxonomy" id="408170"/>
    <lineage>
        <taxon>unclassified sequences</taxon>
        <taxon>metagenomes</taxon>
        <taxon>organismal metagenomes</taxon>
    </lineage>
</organism>
<dbReference type="InterPro" id="IPR004619">
    <property type="entry name" value="Type_III_PanK"/>
</dbReference>
<gene>
    <name evidence="10" type="ORF">OBE_13176</name>
</gene>
<evidence type="ECO:0000256" key="4">
    <source>
        <dbReference type="ARBA" id="ARBA00022679"/>
    </source>
</evidence>
<evidence type="ECO:0000256" key="8">
    <source>
        <dbReference type="ARBA" id="ARBA00022958"/>
    </source>
</evidence>
<comment type="subcellular location">
    <subcellularLocation>
        <location evidence="2">Cytoplasm</location>
    </subcellularLocation>
</comment>
<keyword evidence="8" id="KW-0630">Potassium</keyword>
<sequence length="60" mass="6766">MLLTVDVGNTNITLGLFKEDKVFATFRMNTQMVKTSDEYGSTIAELIARKNININEIENV</sequence>
<dbReference type="GO" id="GO:0004594">
    <property type="term" value="F:pantothenate kinase activity"/>
    <property type="evidence" value="ECO:0007669"/>
    <property type="project" value="UniProtKB-EC"/>
</dbReference>
<evidence type="ECO:0000256" key="5">
    <source>
        <dbReference type="ARBA" id="ARBA00022741"/>
    </source>
</evidence>
<evidence type="ECO:0000256" key="7">
    <source>
        <dbReference type="ARBA" id="ARBA00022840"/>
    </source>
</evidence>
<evidence type="ECO:0000313" key="10">
    <source>
        <dbReference type="EMBL" id="EKC52266.1"/>
    </source>
</evidence>
<evidence type="ECO:0000256" key="2">
    <source>
        <dbReference type="ARBA" id="ARBA00004496"/>
    </source>
</evidence>
<dbReference type="Gene3D" id="3.30.420.40">
    <property type="match status" value="1"/>
</dbReference>
<keyword evidence="9" id="KW-0173">Coenzyme A biosynthesis</keyword>
<name>K1SY72_9ZZZZ</name>
<keyword evidence="7" id="KW-0067">ATP-binding</keyword>
<keyword evidence="4 10" id="KW-0808">Transferase</keyword>
<dbReference type="EMBL" id="AJWZ01009102">
    <property type="protein sequence ID" value="EKC52266.1"/>
    <property type="molecule type" value="Genomic_DNA"/>
</dbReference>
<evidence type="ECO:0000256" key="1">
    <source>
        <dbReference type="ARBA" id="ARBA00001958"/>
    </source>
</evidence>
<dbReference type="GO" id="GO:0005737">
    <property type="term" value="C:cytoplasm"/>
    <property type="evidence" value="ECO:0007669"/>
    <property type="project" value="UniProtKB-SubCell"/>
</dbReference>
<dbReference type="Pfam" id="PF03309">
    <property type="entry name" value="Pan_kinase"/>
    <property type="match status" value="1"/>
</dbReference>
<accession>K1SY72</accession>
<dbReference type="AlphaFoldDB" id="K1SY72"/>
<keyword evidence="3" id="KW-0963">Cytoplasm</keyword>
<reference evidence="10" key="1">
    <citation type="journal article" date="2013" name="Environ. Microbiol.">
        <title>Microbiota from the distal guts of lean and obese adolescents exhibit partial functional redundancy besides clear differences in community structure.</title>
        <authorList>
            <person name="Ferrer M."/>
            <person name="Ruiz A."/>
            <person name="Lanza F."/>
            <person name="Haange S.B."/>
            <person name="Oberbach A."/>
            <person name="Till H."/>
            <person name="Bargiela R."/>
            <person name="Campoy C."/>
            <person name="Segura M.T."/>
            <person name="Richter M."/>
            <person name="von Bergen M."/>
            <person name="Seifert J."/>
            <person name="Suarez A."/>
        </authorList>
    </citation>
    <scope>NUCLEOTIDE SEQUENCE</scope>
</reference>
<feature type="non-terminal residue" evidence="10">
    <location>
        <position position="60"/>
    </location>
</feature>
<keyword evidence="6" id="KW-0418">Kinase</keyword>
<comment type="caution">
    <text evidence="10">The sequence shown here is derived from an EMBL/GenBank/DDBJ whole genome shotgun (WGS) entry which is preliminary data.</text>
</comment>
<evidence type="ECO:0000256" key="3">
    <source>
        <dbReference type="ARBA" id="ARBA00022490"/>
    </source>
</evidence>
<evidence type="ECO:0000256" key="9">
    <source>
        <dbReference type="ARBA" id="ARBA00022993"/>
    </source>
</evidence>